<gene>
    <name evidence="1" type="ORF">ABI_46590</name>
</gene>
<keyword evidence="2" id="KW-1185">Reference proteome</keyword>
<accession>F4QU10</accession>
<name>F4QU10_9CAUL</name>
<sequence>MTASIATRTLASGFVGRWDMERIKPVYGVPRKSFGIAVTTAYRLRRLLDFTPGVS</sequence>
<dbReference type="HOGENOM" id="CLU_3021882_0_0_5"/>
<evidence type="ECO:0000313" key="1">
    <source>
        <dbReference type="EMBL" id="EGF89310.1"/>
    </source>
</evidence>
<protein>
    <submittedName>
        <fullName evidence="1">Uncharacterized protein</fullName>
    </submittedName>
</protein>
<dbReference type="Proteomes" id="UP000006512">
    <property type="component" value="Unassembled WGS sequence"/>
</dbReference>
<evidence type="ECO:0000313" key="2">
    <source>
        <dbReference type="Proteomes" id="UP000006512"/>
    </source>
</evidence>
<organism evidence="1 2">
    <name type="scientific">Asticcacaulis biprosthecium C19</name>
    <dbReference type="NCBI Taxonomy" id="715226"/>
    <lineage>
        <taxon>Bacteria</taxon>
        <taxon>Pseudomonadati</taxon>
        <taxon>Pseudomonadota</taxon>
        <taxon>Alphaproteobacteria</taxon>
        <taxon>Caulobacterales</taxon>
        <taxon>Caulobacteraceae</taxon>
        <taxon>Asticcacaulis</taxon>
    </lineage>
</organism>
<dbReference type="AlphaFoldDB" id="F4QU10"/>
<proteinExistence type="predicted"/>
<dbReference type="EMBL" id="GL883081">
    <property type="protein sequence ID" value="EGF89310.1"/>
    <property type="molecule type" value="Genomic_DNA"/>
</dbReference>
<reference evidence="2" key="1">
    <citation type="submission" date="2011-03" db="EMBL/GenBank/DDBJ databases">
        <title>Draft genome sequence of Brevundimonas diminuta.</title>
        <authorList>
            <person name="Brown P.J.B."/>
            <person name="Buechlein A."/>
            <person name="Hemmerich C."/>
            <person name="Brun Y.V."/>
        </authorList>
    </citation>
    <scope>NUCLEOTIDE SEQUENCE [LARGE SCALE GENOMIC DNA]</scope>
    <source>
        <strain evidence="2">C19</strain>
    </source>
</reference>